<comment type="caution">
    <text evidence="3">The sequence shown here is derived from an EMBL/GenBank/DDBJ whole genome shotgun (WGS) entry which is preliminary data.</text>
</comment>
<evidence type="ECO:0000256" key="1">
    <source>
        <dbReference type="SAM" id="Phobius"/>
    </source>
</evidence>
<evidence type="ECO:0000313" key="4">
    <source>
        <dbReference type="Proteomes" id="UP000218542"/>
    </source>
</evidence>
<dbReference type="EMBL" id="BAOS01000010">
    <property type="protein sequence ID" value="GAX60371.1"/>
    <property type="molecule type" value="Genomic_DNA"/>
</dbReference>
<evidence type="ECO:0000259" key="2">
    <source>
        <dbReference type="Pfam" id="PF07589"/>
    </source>
</evidence>
<dbReference type="InterPro" id="IPR013424">
    <property type="entry name" value="Ice-binding_C"/>
</dbReference>
<proteinExistence type="predicted"/>
<dbReference type="Pfam" id="PF07589">
    <property type="entry name" value="PEP-CTERM"/>
    <property type="match status" value="1"/>
</dbReference>
<protein>
    <recommendedName>
        <fullName evidence="2">Ice-binding protein C-terminal domain-containing protein</fullName>
    </recommendedName>
</protein>
<organism evidence="3 4">
    <name type="scientific">Candidatus Scalindua japonica</name>
    <dbReference type="NCBI Taxonomy" id="1284222"/>
    <lineage>
        <taxon>Bacteria</taxon>
        <taxon>Pseudomonadati</taxon>
        <taxon>Planctomycetota</taxon>
        <taxon>Candidatus Brocadiia</taxon>
        <taxon>Candidatus Brocadiales</taxon>
        <taxon>Candidatus Scalinduaceae</taxon>
        <taxon>Candidatus Scalindua</taxon>
    </lineage>
</organism>
<dbReference type="NCBIfam" id="TIGR02595">
    <property type="entry name" value="PEP_CTERM"/>
    <property type="match status" value="1"/>
</dbReference>
<sequence>MKAIMIVIITTLTVILFLGREGKAFPIEDQVNDDRTTTTPTIFNADGVSHNWQQGVTTGIAGVLVSIDLFLEEGTTSLYINKGAPWETDKDEYNGIITGDAGWGWQTIDLTASNISLALNETFVIGIKGIGGGLRSEYNTNVPEYAGGSLYYNGNPWLVSNSDMLFRTFMEPNSVPEPTTVTLLGIGLVGLAAAIVRRRLKKTRF</sequence>
<keyword evidence="4" id="KW-1185">Reference proteome</keyword>
<dbReference type="AlphaFoldDB" id="A0A286TX07"/>
<keyword evidence="1" id="KW-1133">Transmembrane helix</keyword>
<gene>
    <name evidence="3" type="ORF">SCALIN_C10_0131</name>
</gene>
<accession>A0A286TX07</accession>
<keyword evidence="1" id="KW-0472">Membrane</keyword>
<dbReference type="Proteomes" id="UP000218542">
    <property type="component" value="Unassembled WGS sequence"/>
</dbReference>
<feature type="transmembrane region" description="Helical" evidence="1">
    <location>
        <begin position="179"/>
        <end position="196"/>
    </location>
</feature>
<reference evidence="3 4" key="1">
    <citation type="journal article" date="2017" name="Environ. Microbiol. Rep.">
        <title>Genetic diversity of marine anaerobic ammonium-oxidizing bacteria as revealed by genomic and proteomic analyses of 'Candidatus Scalindua japonica'.</title>
        <authorList>
            <person name="Oshiki M."/>
            <person name="Mizuto K."/>
            <person name="Kimura Z."/>
            <person name="Kindaichi T."/>
            <person name="Satoh H."/>
            <person name="Okabe S."/>
        </authorList>
    </citation>
    <scope>NUCLEOTIDE SEQUENCE [LARGE SCALE GENOMIC DNA]</scope>
    <source>
        <strain evidence="4">husup-a2</strain>
    </source>
</reference>
<feature type="domain" description="Ice-binding protein C-terminal" evidence="2">
    <location>
        <begin position="174"/>
        <end position="198"/>
    </location>
</feature>
<name>A0A286TX07_9BACT</name>
<evidence type="ECO:0000313" key="3">
    <source>
        <dbReference type="EMBL" id="GAX60371.1"/>
    </source>
</evidence>
<keyword evidence="1" id="KW-0812">Transmembrane</keyword>